<proteinExistence type="inferred from homology"/>
<dbReference type="FunFam" id="1.10.268.10:FF:000001">
    <property type="entry name" value="DNA gyrase subunit A"/>
    <property type="match status" value="1"/>
</dbReference>
<evidence type="ECO:0000256" key="4">
    <source>
        <dbReference type="ARBA" id="ARBA00022741"/>
    </source>
</evidence>
<dbReference type="Gene3D" id="3.30.1360.40">
    <property type="match status" value="1"/>
</dbReference>
<dbReference type="GO" id="GO:0005524">
    <property type="term" value="F:ATP binding"/>
    <property type="evidence" value="ECO:0007669"/>
    <property type="project" value="UniProtKB-UniRule"/>
</dbReference>
<evidence type="ECO:0000256" key="1">
    <source>
        <dbReference type="ARBA" id="ARBA00000185"/>
    </source>
</evidence>
<dbReference type="SUPFAM" id="SSF101904">
    <property type="entry name" value="GyrA/ParC C-terminal domain-like"/>
    <property type="match status" value="1"/>
</dbReference>
<name>A0AAW6TXC9_9BACT</name>
<dbReference type="InterPro" id="IPR006691">
    <property type="entry name" value="GyrA/parC_rep"/>
</dbReference>
<dbReference type="Gene3D" id="3.90.199.10">
    <property type="entry name" value="Topoisomerase II, domain 5"/>
    <property type="match status" value="1"/>
</dbReference>
<keyword evidence="13" id="KW-1185">Reference proteome</keyword>
<keyword evidence="6 9" id="KW-0799">Topoisomerase</keyword>
<dbReference type="EC" id="5.6.2.2" evidence="9"/>
<dbReference type="Proteomes" id="UP001431776">
    <property type="component" value="Unassembled WGS sequence"/>
</dbReference>
<dbReference type="CDD" id="cd00187">
    <property type="entry name" value="TOP4c"/>
    <property type="match status" value="1"/>
</dbReference>
<dbReference type="SMART" id="SM00434">
    <property type="entry name" value="TOP4c"/>
    <property type="match status" value="1"/>
</dbReference>
<comment type="subunit">
    <text evidence="9">Heterotetramer, composed of two GyrA and two GyrB chains. In the heterotetramer, GyrA contains the active site tyrosine that forms a transient covalent intermediate with DNA, while GyrB binds cofactors and catalyzes ATP hydrolysis.</text>
</comment>
<dbReference type="InterPro" id="IPR035516">
    <property type="entry name" value="Gyrase/topoIV_suA_C"/>
</dbReference>
<dbReference type="AlphaFoldDB" id="A0AAW6TXC9"/>
<evidence type="ECO:0000259" key="11">
    <source>
        <dbReference type="PROSITE" id="PS52040"/>
    </source>
</evidence>
<dbReference type="GO" id="GO:0005694">
    <property type="term" value="C:chromosome"/>
    <property type="evidence" value="ECO:0007669"/>
    <property type="project" value="InterPro"/>
</dbReference>
<dbReference type="NCBIfam" id="NF004043">
    <property type="entry name" value="PRK05560.1"/>
    <property type="match status" value="1"/>
</dbReference>
<keyword evidence="5 9" id="KW-0067">ATP-binding</keyword>
<dbReference type="InterPro" id="IPR013760">
    <property type="entry name" value="Topo_IIA-like_dom_sf"/>
</dbReference>
<keyword evidence="8 9" id="KW-0413">Isomerase</keyword>
<dbReference type="GO" id="GO:0003677">
    <property type="term" value="F:DNA binding"/>
    <property type="evidence" value="ECO:0007669"/>
    <property type="project" value="UniProtKB-UniRule"/>
</dbReference>
<evidence type="ECO:0000313" key="12">
    <source>
        <dbReference type="EMBL" id="MDI6449260.1"/>
    </source>
</evidence>
<evidence type="ECO:0000256" key="7">
    <source>
        <dbReference type="ARBA" id="ARBA00023125"/>
    </source>
</evidence>
<evidence type="ECO:0000256" key="9">
    <source>
        <dbReference type="HAMAP-Rule" id="MF_01897"/>
    </source>
</evidence>
<evidence type="ECO:0000256" key="8">
    <source>
        <dbReference type="ARBA" id="ARBA00023235"/>
    </source>
</evidence>
<evidence type="ECO:0000256" key="10">
    <source>
        <dbReference type="PROSITE-ProRule" id="PRU01384"/>
    </source>
</evidence>
<keyword evidence="3 9" id="KW-0963">Cytoplasm</keyword>
<dbReference type="Gene3D" id="1.10.268.10">
    <property type="entry name" value="Topoisomerase, domain 3"/>
    <property type="match status" value="1"/>
</dbReference>
<evidence type="ECO:0000256" key="3">
    <source>
        <dbReference type="ARBA" id="ARBA00022490"/>
    </source>
</evidence>
<dbReference type="GO" id="GO:0005737">
    <property type="term" value="C:cytoplasm"/>
    <property type="evidence" value="ECO:0007669"/>
    <property type="project" value="UniProtKB-SubCell"/>
</dbReference>
<dbReference type="FunFam" id="2.120.10.90:FF:000004">
    <property type="entry name" value="DNA gyrase subunit A"/>
    <property type="match status" value="1"/>
</dbReference>
<feature type="short sequence motif" description="GyrA-box" evidence="9">
    <location>
        <begin position="555"/>
        <end position="561"/>
    </location>
</feature>
<comment type="caution">
    <text evidence="12">The sequence shown here is derived from an EMBL/GenBank/DDBJ whole genome shotgun (WGS) entry which is preliminary data.</text>
</comment>
<dbReference type="PROSITE" id="PS52040">
    <property type="entry name" value="TOPO_IIA"/>
    <property type="match status" value="1"/>
</dbReference>
<organism evidence="12 13">
    <name type="scientific">Anaerobaca lacustris</name>
    <dbReference type="NCBI Taxonomy" id="3044600"/>
    <lineage>
        <taxon>Bacteria</taxon>
        <taxon>Pseudomonadati</taxon>
        <taxon>Planctomycetota</taxon>
        <taxon>Phycisphaerae</taxon>
        <taxon>Sedimentisphaerales</taxon>
        <taxon>Anaerobacaceae</taxon>
        <taxon>Anaerobaca</taxon>
    </lineage>
</organism>
<dbReference type="InterPro" id="IPR050220">
    <property type="entry name" value="Type_II_DNA_Topoisomerases"/>
</dbReference>
<sequence length="853" mass="94534">MTKDVEQPQERFEDMPILDELKNSYLNYAMSVIVARALPDARDGLKPSQRRILVAMNDLNLGPRSSHRKCAKIVGDTSGNYHPHGDQATYGTLVRLGQDWNMRYTLVDPQGNFGSIDADPPAAMRYTEARMAAPAMEMLQDLNYETVDFIPNYDETRMEPVVLPSRFPNLLVNGSTGIAVGMATNIPPHNLKEICDALLLVINDPKCGFKDIMKVLPGPDFPTGGIICGKKGIVDAYTTGRGHLKVRAKTEVETDKRGRQRIVVTEIPYTVVKTSIVSKIAECVHSGTIPEISDVRDESDRHGLRIVVELKKDADPEIVLNKLYRYTSLQTTFAIANIALVNNQPETLNIREMLQCFIDHRRNVIRRRSRFLLRRCRNRAHILEGLILAVTDIDEIIDIIKKSPDAPTAKLNLMNKPLRLAEVATLHKLLPAEFVKAKSQGDHFLTGPQADAILTMQLQRLTGLEIEKLAKEYAGLVEQIEGYEAILSNESVLLDIIREDLHEMKEKHGDRRRTQIAGAVETLDIEDLIADEDVIVTVSHIGYIKRMPTDTYRRQGRGGRGIIGSDTKEGDFIKHLFIASTHDYLLVFTNRGKCYWLRVYDVPAMSRQSKGRSIANLLNLGSQQIASIIAVSSFEDEEGSPERQLVMATQNGVVKKTRLSAYGNPRSNGVIAINLDPNDALIGVAQTTGGNHIILGTRDGMTIRFDEQEVRSMGRASRGVRGINLRGGDTVVGMVIVEEKSALFTVCENGYGKRTGIENYKAQSRGGLGLKNIKTSDRNGKVVALKAVQSEDDLMLITANGMIIRTGLDEIRSIGRNTQGVRLINLKEGDKLVAAEKIAAEDLEDEAEGEGSS</sequence>
<comment type="similarity">
    <text evidence="2 9">Belongs to the type II topoisomerase GyrA/ParC subunit family.</text>
</comment>
<comment type="function">
    <text evidence="9">A type II topoisomerase that negatively supercoils closed circular double-stranded (ds) DNA in an ATP-dependent manner to modulate DNA topology and maintain chromosomes in an underwound state. Negative supercoiling favors strand separation, and DNA replication, transcription, recombination and repair, all of which involve strand separation. Also able to catalyze the interconversion of other topological isomers of dsDNA rings, including catenanes and knotted rings. Type II topoisomerases break and join 2 DNA strands simultaneously in an ATP-dependent manner.</text>
</comment>
<protein>
    <recommendedName>
        <fullName evidence="9">DNA gyrase subunit A</fullName>
        <ecNumber evidence="9">5.6.2.2</ecNumber>
    </recommendedName>
</protein>
<keyword evidence="4 9" id="KW-0547">Nucleotide-binding</keyword>
<dbReference type="GO" id="GO:0009330">
    <property type="term" value="C:DNA topoisomerase type II (double strand cut, ATP-hydrolyzing) complex"/>
    <property type="evidence" value="ECO:0007669"/>
    <property type="project" value="TreeGrafter"/>
</dbReference>
<evidence type="ECO:0000313" key="13">
    <source>
        <dbReference type="Proteomes" id="UP001431776"/>
    </source>
</evidence>
<dbReference type="GO" id="GO:0006261">
    <property type="term" value="P:DNA-templated DNA replication"/>
    <property type="evidence" value="ECO:0007669"/>
    <property type="project" value="UniProtKB-UniRule"/>
</dbReference>
<dbReference type="EMBL" id="JASCXX010000009">
    <property type="protein sequence ID" value="MDI6449260.1"/>
    <property type="molecule type" value="Genomic_DNA"/>
</dbReference>
<dbReference type="NCBIfam" id="TIGR01063">
    <property type="entry name" value="gyrA"/>
    <property type="match status" value="1"/>
</dbReference>
<dbReference type="GO" id="GO:0006265">
    <property type="term" value="P:DNA topological change"/>
    <property type="evidence" value="ECO:0007669"/>
    <property type="project" value="UniProtKB-UniRule"/>
</dbReference>
<dbReference type="InterPro" id="IPR005743">
    <property type="entry name" value="GyrA"/>
</dbReference>
<dbReference type="NCBIfam" id="NF004044">
    <property type="entry name" value="PRK05561.1"/>
    <property type="match status" value="1"/>
</dbReference>
<dbReference type="Pfam" id="PF00521">
    <property type="entry name" value="DNA_topoisoIV"/>
    <property type="match status" value="1"/>
</dbReference>
<accession>A0AAW6TXC9</accession>
<comment type="subcellular location">
    <subcellularLocation>
        <location evidence="9">Cytoplasm</location>
    </subcellularLocation>
</comment>
<gene>
    <name evidence="9 12" type="primary">gyrA</name>
    <name evidence="12" type="ORF">QJ522_09420</name>
</gene>
<dbReference type="FunFam" id="3.30.1360.40:FF:000002">
    <property type="entry name" value="DNA gyrase subunit A"/>
    <property type="match status" value="1"/>
</dbReference>
<dbReference type="PANTHER" id="PTHR43493">
    <property type="entry name" value="DNA GYRASE/TOPOISOMERASE SUBUNIT A"/>
    <property type="match status" value="1"/>
</dbReference>
<dbReference type="RefSeq" id="WP_349244666.1">
    <property type="nucleotide sequence ID" value="NZ_JASCXX010000009.1"/>
</dbReference>
<comment type="catalytic activity">
    <reaction evidence="1 9 10">
        <text>ATP-dependent breakage, passage and rejoining of double-stranded DNA.</text>
        <dbReference type="EC" id="5.6.2.2"/>
    </reaction>
</comment>
<evidence type="ECO:0000256" key="5">
    <source>
        <dbReference type="ARBA" id="ARBA00022840"/>
    </source>
</evidence>
<feature type="domain" description="Topo IIA-type catalytic" evidence="11">
    <location>
        <begin position="38"/>
        <end position="528"/>
    </location>
</feature>
<feature type="active site" description="O-(5'-phospho-DNA)-tyrosine intermediate" evidence="9 10">
    <location>
        <position position="126"/>
    </location>
</feature>
<dbReference type="SUPFAM" id="SSF56719">
    <property type="entry name" value="Type II DNA topoisomerase"/>
    <property type="match status" value="1"/>
</dbReference>
<dbReference type="GO" id="GO:0034335">
    <property type="term" value="F:DNA negative supercoiling activity"/>
    <property type="evidence" value="ECO:0007669"/>
    <property type="project" value="UniProtKB-ARBA"/>
</dbReference>
<evidence type="ECO:0000256" key="2">
    <source>
        <dbReference type="ARBA" id="ARBA00008263"/>
    </source>
</evidence>
<evidence type="ECO:0000256" key="6">
    <source>
        <dbReference type="ARBA" id="ARBA00023029"/>
    </source>
</evidence>
<dbReference type="HAMAP" id="MF_01897">
    <property type="entry name" value="GyrA"/>
    <property type="match status" value="1"/>
</dbReference>
<dbReference type="InterPro" id="IPR002205">
    <property type="entry name" value="Topo_IIA_dom_A"/>
</dbReference>
<dbReference type="InterPro" id="IPR013758">
    <property type="entry name" value="Topo_IIA_A/C_ab"/>
</dbReference>
<dbReference type="Gene3D" id="2.120.10.90">
    <property type="entry name" value="DNA gyrase/topoisomerase IV, subunit A, C-terminal"/>
    <property type="match status" value="1"/>
</dbReference>
<dbReference type="InterPro" id="IPR013757">
    <property type="entry name" value="Topo_IIA_A_a_sf"/>
</dbReference>
<reference evidence="12" key="1">
    <citation type="submission" date="2023-05" db="EMBL/GenBank/DDBJ databases">
        <title>Anaerotaeda fermentans gen. nov., sp. nov., a novel anaerobic planctomycete of the new family within the order Sedimentisphaerales isolated from Taman Peninsula, Russia.</title>
        <authorList>
            <person name="Khomyakova M.A."/>
            <person name="Merkel A.Y."/>
            <person name="Slobodkin A.I."/>
        </authorList>
    </citation>
    <scope>NUCLEOTIDE SEQUENCE</scope>
    <source>
        <strain evidence="12">M17dextr</strain>
    </source>
</reference>
<dbReference type="PANTHER" id="PTHR43493:SF5">
    <property type="entry name" value="DNA GYRASE SUBUNIT A, CHLOROPLASTIC_MITOCHONDRIAL"/>
    <property type="match status" value="1"/>
</dbReference>
<comment type="miscellaneous">
    <text evidence="9">Few gyrases are as efficient as E.coli at forming negative supercoils. Not all organisms have 2 type II topoisomerases; in organisms with a single type II topoisomerase this enzyme also has to decatenate newly replicated chromosomes.</text>
</comment>
<keyword evidence="7 9" id="KW-0238">DNA-binding</keyword>
<dbReference type="Pfam" id="PF03989">
    <property type="entry name" value="DNA_gyraseA_C"/>
    <property type="match status" value="6"/>
</dbReference>